<accession>A0A1I7WVI7</accession>
<protein>
    <submittedName>
        <fullName evidence="2">LEDGF domain-containing protein</fullName>
    </submittedName>
</protein>
<evidence type="ECO:0000313" key="2">
    <source>
        <dbReference type="WBParaSite" id="Hba_09219"/>
    </source>
</evidence>
<reference evidence="2" key="1">
    <citation type="submission" date="2016-11" db="UniProtKB">
        <authorList>
            <consortium name="WormBaseParasite"/>
        </authorList>
    </citation>
    <scope>IDENTIFICATION</scope>
</reference>
<keyword evidence="1" id="KW-1185">Reference proteome</keyword>
<dbReference type="AlphaFoldDB" id="A0A1I7WVI7"/>
<evidence type="ECO:0000313" key="1">
    <source>
        <dbReference type="Proteomes" id="UP000095283"/>
    </source>
</evidence>
<dbReference type="Proteomes" id="UP000095283">
    <property type="component" value="Unplaced"/>
</dbReference>
<sequence length="119" mass="13426">MSNIEKSLEGLTLEDQVTKLIKKLADSEELNSKLREKASQVCTTIRKIFKSMYKDSSFFIVISVIYKFRNVLVLTMAKKDLEDKAVVQDKKLAQLEQLCRALSSRQTASSDGPPPDEPS</sequence>
<dbReference type="WBParaSite" id="Hba_09219">
    <property type="protein sequence ID" value="Hba_09219"/>
    <property type="gene ID" value="Hba_09219"/>
</dbReference>
<organism evidence="1 2">
    <name type="scientific">Heterorhabditis bacteriophora</name>
    <name type="common">Entomopathogenic nematode worm</name>
    <dbReference type="NCBI Taxonomy" id="37862"/>
    <lineage>
        <taxon>Eukaryota</taxon>
        <taxon>Metazoa</taxon>
        <taxon>Ecdysozoa</taxon>
        <taxon>Nematoda</taxon>
        <taxon>Chromadorea</taxon>
        <taxon>Rhabditida</taxon>
        <taxon>Rhabditina</taxon>
        <taxon>Rhabditomorpha</taxon>
        <taxon>Strongyloidea</taxon>
        <taxon>Heterorhabditidae</taxon>
        <taxon>Heterorhabditis</taxon>
    </lineage>
</organism>
<proteinExistence type="predicted"/>
<name>A0A1I7WVI7_HETBA</name>